<dbReference type="EMBL" id="CP000774">
    <property type="protein sequence ID" value="ABS64653.1"/>
    <property type="molecule type" value="Genomic_DNA"/>
</dbReference>
<keyword evidence="1" id="KW-0472">Membrane</keyword>
<dbReference type="RefSeq" id="WP_012111974.1">
    <property type="nucleotide sequence ID" value="NC_009719.1"/>
</dbReference>
<sequence length="90" mass="9694">MGLNFDTLTYSERLQSAGASKQLADEHAKLARDMVIADLVTKEDFRAGMNALKSELEATMARHGLRMTLLFGGMIAGAMTLLLAAIPLVV</sequence>
<evidence type="ECO:0008006" key="4">
    <source>
        <dbReference type="Google" id="ProtNLM"/>
    </source>
</evidence>
<evidence type="ECO:0000313" key="2">
    <source>
        <dbReference type="EMBL" id="ABS64653.1"/>
    </source>
</evidence>
<evidence type="ECO:0000313" key="3">
    <source>
        <dbReference type="Proteomes" id="UP000006377"/>
    </source>
</evidence>
<proteinExistence type="predicted"/>
<dbReference type="Proteomes" id="UP000006377">
    <property type="component" value="Chromosome"/>
</dbReference>
<name>A7HXM0_PARL1</name>
<evidence type="ECO:0000256" key="1">
    <source>
        <dbReference type="SAM" id="Phobius"/>
    </source>
</evidence>
<organism evidence="2 3">
    <name type="scientific">Parvibaculum lavamentivorans (strain DS-1 / DSM 13023 / NCIMB 13966)</name>
    <dbReference type="NCBI Taxonomy" id="402881"/>
    <lineage>
        <taxon>Bacteria</taxon>
        <taxon>Pseudomonadati</taxon>
        <taxon>Pseudomonadota</taxon>
        <taxon>Alphaproteobacteria</taxon>
        <taxon>Hyphomicrobiales</taxon>
        <taxon>Parvibaculaceae</taxon>
        <taxon>Parvibaculum</taxon>
    </lineage>
</organism>
<dbReference type="AlphaFoldDB" id="A7HXM0"/>
<keyword evidence="3" id="KW-1185">Reference proteome</keyword>
<feature type="transmembrane region" description="Helical" evidence="1">
    <location>
        <begin position="69"/>
        <end position="89"/>
    </location>
</feature>
<dbReference type="HOGENOM" id="CLU_127685_2_0_5"/>
<protein>
    <recommendedName>
        <fullName evidence="4">DUF1640 domain-containing protein</fullName>
    </recommendedName>
</protein>
<keyword evidence="1" id="KW-0812">Transmembrane</keyword>
<dbReference type="KEGG" id="pla:Plav_3046"/>
<dbReference type="STRING" id="402881.Plav_3046"/>
<accession>A7HXM0</accession>
<gene>
    <name evidence="2" type="ordered locus">Plav_3046</name>
</gene>
<reference evidence="2 3" key="1">
    <citation type="journal article" date="2011" name="Stand. Genomic Sci.">
        <title>Complete genome sequence of Parvibaculum lavamentivorans type strain (DS-1(T)).</title>
        <authorList>
            <person name="Schleheck D."/>
            <person name="Weiss M."/>
            <person name="Pitluck S."/>
            <person name="Bruce D."/>
            <person name="Land M.L."/>
            <person name="Han S."/>
            <person name="Saunders E."/>
            <person name="Tapia R."/>
            <person name="Detter C."/>
            <person name="Brettin T."/>
            <person name="Han J."/>
            <person name="Woyke T."/>
            <person name="Goodwin L."/>
            <person name="Pennacchio L."/>
            <person name="Nolan M."/>
            <person name="Cook A.M."/>
            <person name="Kjelleberg S."/>
            <person name="Thomas T."/>
        </authorList>
    </citation>
    <scope>NUCLEOTIDE SEQUENCE [LARGE SCALE GENOMIC DNA]</scope>
    <source>
        <strain evidence="3">DS-1 / DSM 13023 / NCIMB 13966</strain>
    </source>
</reference>
<dbReference type="OrthoDB" id="8453021at2"/>
<keyword evidence="1" id="KW-1133">Transmembrane helix</keyword>